<feature type="non-terminal residue" evidence="1">
    <location>
        <position position="74"/>
    </location>
</feature>
<dbReference type="Proteomes" id="UP000789860">
    <property type="component" value="Unassembled WGS sequence"/>
</dbReference>
<sequence>RKYNTDIVEYTEEYTSKTCGQCGTLNHTLGRSKRITGFLHPLIIADSVILITNDAFQCRSCKEYELKIYGCVMR</sequence>
<reference evidence="1" key="1">
    <citation type="submission" date="2021-06" db="EMBL/GenBank/DDBJ databases">
        <authorList>
            <person name="Kallberg Y."/>
            <person name="Tangrot J."/>
            <person name="Rosling A."/>
        </authorList>
    </citation>
    <scope>NUCLEOTIDE SEQUENCE</scope>
    <source>
        <strain evidence="1">AU212A</strain>
    </source>
</reference>
<evidence type="ECO:0000313" key="1">
    <source>
        <dbReference type="EMBL" id="CAG8621444.1"/>
    </source>
</evidence>
<accession>A0ACA9N0H4</accession>
<name>A0ACA9N0H4_9GLOM</name>
<proteinExistence type="predicted"/>
<feature type="non-terminal residue" evidence="1">
    <location>
        <position position="1"/>
    </location>
</feature>
<evidence type="ECO:0000313" key="2">
    <source>
        <dbReference type="Proteomes" id="UP000789860"/>
    </source>
</evidence>
<organism evidence="1 2">
    <name type="scientific">Scutellospora calospora</name>
    <dbReference type="NCBI Taxonomy" id="85575"/>
    <lineage>
        <taxon>Eukaryota</taxon>
        <taxon>Fungi</taxon>
        <taxon>Fungi incertae sedis</taxon>
        <taxon>Mucoromycota</taxon>
        <taxon>Glomeromycotina</taxon>
        <taxon>Glomeromycetes</taxon>
        <taxon>Diversisporales</taxon>
        <taxon>Gigasporaceae</taxon>
        <taxon>Scutellospora</taxon>
    </lineage>
</organism>
<protein>
    <submittedName>
        <fullName evidence="1">6087_t:CDS:1</fullName>
    </submittedName>
</protein>
<dbReference type="EMBL" id="CAJVPM010017750">
    <property type="protein sequence ID" value="CAG8621444.1"/>
    <property type="molecule type" value="Genomic_DNA"/>
</dbReference>
<gene>
    <name evidence="1" type="ORF">SCALOS_LOCUS7658</name>
</gene>
<comment type="caution">
    <text evidence="1">The sequence shown here is derived from an EMBL/GenBank/DDBJ whole genome shotgun (WGS) entry which is preliminary data.</text>
</comment>
<keyword evidence="2" id="KW-1185">Reference proteome</keyword>